<organism evidence="15 16">
    <name type="scientific">Oncorhynchus mykiss</name>
    <name type="common">Rainbow trout</name>
    <name type="synonym">Salmo gairdneri</name>
    <dbReference type="NCBI Taxonomy" id="8022"/>
    <lineage>
        <taxon>Eukaryota</taxon>
        <taxon>Metazoa</taxon>
        <taxon>Chordata</taxon>
        <taxon>Craniata</taxon>
        <taxon>Vertebrata</taxon>
        <taxon>Euteleostomi</taxon>
        <taxon>Actinopterygii</taxon>
        <taxon>Neopterygii</taxon>
        <taxon>Teleostei</taxon>
        <taxon>Protacanthopterygii</taxon>
        <taxon>Salmoniformes</taxon>
        <taxon>Salmonidae</taxon>
        <taxon>Salmoninae</taxon>
        <taxon>Oncorhynchus</taxon>
    </lineage>
</organism>
<dbReference type="InterPro" id="IPR002126">
    <property type="entry name" value="Cadherin-like_dom"/>
</dbReference>
<dbReference type="Pfam" id="PF00028">
    <property type="entry name" value="Cadherin"/>
    <property type="match status" value="5"/>
</dbReference>
<feature type="domain" description="Cadherin" evidence="14">
    <location>
        <begin position="17"/>
        <end position="123"/>
    </location>
</feature>
<evidence type="ECO:0000256" key="3">
    <source>
        <dbReference type="ARBA" id="ARBA00022692"/>
    </source>
</evidence>
<evidence type="ECO:0000313" key="15">
    <source>
        <dbReference type="Ensembl" id="ENSOMYP00000061887.2"/>
    </source>
</evidence>
<feature type="domain" description="Cadherin" evidence="14">
    <location>
        <begin position="235"/>
        <end position="342"/>
    </location>
</feature>
<evidence type="ECO:0000256" key="7">
    <source>
        <dbReference type="ARBA" id="ARBA00022889"/>
    </source>
</evidence>
<dbReference type="PRINTS" id="PR00205">
    <property type="entry name" value="CADHERIN"/>
</dbReference>
<sequence length="1107" mass="120957">MRLPVICFLLFWAKARTLKNLNYSVPEEQGPGTVIGNIAKDAGFGPVEKGTKSNFRVLENSAPHLIDVDSESGLLFTKQRIDRETLCKRNPKCQLSMEVFANDKEICMIKIDVVDINDNSPSFPSDHINIDISENAAAGTRFPLTIAHDSDSGQNGIKTYQVTRDDYNTFSLDLKLRGDGTIYPELVVQRPLDREDQSHHTLLLTAIDGGEYPRSGSMQINVRVTDSNDNSPVFDKPGYMLELPENSPPGRMLIDVNATDQDEGSNGQVVYSFSGYASDRVQELFSIDPKTGVIKIQGEIDYEDNPTIEFDVQAMDLGPNPIPGHCKISVKVLDKNDNWPVISFVSVRQGAISEAAPPESVIALVRVTDKDSGRNGQLQCRVLGNVPFRLQENNDNFYTLLTDRPLDRELKDEYNVTIVARDNGIPSLNYTKSFTVKILDENDNAPRFTKTVYVLQVPENNIPGEYLGSVLAHDPDIGQNGTVSYSISPSHIGDVSVYTYVSVNPTNGAIYASRSFNYEQTKFFEFKVQAKDAGSPHMEGSATVRVSVLDVNDNLPVIVLPLLINDTVEIMVPRNVGLGYIVTTVRAVDQDHGESGRLTYEIWEGNEEHLFEMDPVAGEVRTAHAVWEDVAPAVELVVKVTDHGKPPLSAVAKLIIKANTGAMAAGESSASGEQQHWDMSLPLIITLCIISLMLLAVMTTIAVKSKHQDKEAGNYNCRMAEYSNSNPPVGNGKKKRINKSDIMLVQSEVEERDSVSRMNVVSSPSLITSPICFDYQATSPLPLTLPRSEVMYLKTTFNSLTVPRAGCHSSFAGLTTETPTNRMSVIQTDNFPSEPNNVANRQPFAQSSSTFKDAERASLRDSGHGDSDQADSDLDTNKGCACNTSARGALKMKATAVNGQPLDQGQGRSVHCTDECRALGHSDRCWMPKLRVGSQADSGDNRTDLFIPVGMEATAETEIYGSLNRSAARKTLSTFGKEQRDSTILVANIKPYFKSQRARSPLLQECSSGSSSPTKGNTPLDSHTKGPREEVGRDGEGGSDSSAYGPPDGQCSPPHTELEEPSYMACGLTPKSLSNSLIHSSEIRSGIISQECVGMECVSPNQRDSGD</sequence>
<dbReference type="InterPro" id="IPR015919">
    <property type="entry name" value="Cadherin-like_sf"/>
</dbReference>
<protein>
    <submittedName>
        <fullName evidence="15">Protocadherin 17</fullName>
    </submittedName>
</protein>
<accession>A0A8C7S6F2</accession>
<feature type="compositionally biased region" description="Basic and acidic residues" evidence="12">
    <location>
        <begin position="852"/>
        <end position="867"/>
    </location>
</feature>
<dbReference type="Gene3D" id="2.60.40.60">
    <property type="entry name" value="Cadherins"/>
    <property type="match status" value="6"/>
</dbReference>
<evidence type="ECO:0000256" key="4">
    <source>
        <dbReference type="ARBA" id="ARBA00022729"/>
    </source>
</evidence>
<keyword evidence="2" id="KW-1003">Cell membrane</keyword>
<reference evidence="15" key="1">
    <citation type="submission" date="2020-07" db="EMBL/GenBank/DDBJ databases">
        <title>A long reads based de novo assembly of the rainbow trout Arlee double haploid line genome.</title>
        <authorList>
            <person name="Gao G."/>
            <person name="Palti Y."/>
        </authorList>
    </citation>
    <scope>NUCLEOTIDE SEQUENCE [LARGE SCALE GENOMIC DNA]</scope>
</reference>
<dbReference type="FunFam" id="2.60.40.60:FF:000002">
    <property type="entry name" value="Protocadherin alpha 2"/>
    <property type="match status" value="1"/>
</dbReference>
<dbReference type="SMART" id="SM00112">
    <property type="entry name" value="CA"/>
    <property type="match status" value="6"/>
</dbReference>
<dbReference type="GO" id="GO:0007156">
    <property type="term" value="P:homophilic cell adhesion via plasma membrane adhesion molecules"/>
    <property type="evidence" value="ECO:0007669"/>
    <property type="project" value="InterPro"/>
</dbReference>
<evidence type="ECO:0000259" key="14">
    <source>
        <dbReference type="PROSITE" id="PS50268"/>
    </source>
</evidence>
<evidence type="ECO:0000256" key="13">
    <source>
        <dbReference type="SAM" id="SignalP"/>
    </source>
</evidence>
<reference evidence="15" key="2">
    <citation type="submission" date="2025-08" db="UniProtKB">
        <authorList>
            <consortium name="Ensembl"/>
        </authorList>
    </citation>
    <scope>IDENTIFICATION</scope>
</reference>
<evidence type="ECO:0000256" key="5">
    <source>
        <dbReference type="ARBA" id="ARBA00022737"/>
    </source>
</evidence>
<dbReference type="GO" id="GO:0005509">
    <property type="term" value="F:calcium ion binding"/>
    <property type="evidence" value="ECO:0007669"/>
    <property type="project" value="UniProtKB-UniRule"/>
</dbReference>
<feature type="region of interest" description="Disordered" evidence="12">
    <location>
        <begin position="827"/>
        <end position="878"/>
    </location>
</feature>
<keyword evidence="7" id="KW-0130">Cell adhesion</keyword>
<dbReference type="CDD" id="cd11304">
    <property type="entry name" value="Cadherin_repeat"/>
    <property type="match status" value="6"/>
</dbReference>
<reference evidence="15" key="3">
    <citation type="submission" date="2025-09" db="UniProtKB">
        <authorList>
            <consortium name="Ensembl"/>
        </authorList>
    </citation>
    <scope>IDENTIFICATION</scope>
</reference>
<proteinExistence type="predicted"/>
<dbReference type="GeneTree" id="ENSGT00940000156894"/>
<dbReference type="FunFam" id="2.60.40.60:FF:000233">
    <property type="entry name" value="Protocadherin gamma-A3 isoform 1"/>
    <property type="match status" value="1"/>
</dbReference>
<comment type="subcellular location">
    <subcellularLocation>
        <location evidence="1">Cell membrane</location>
        <topology evidence="1">Single-pass type I membrane protein</topology>
    </subcellularLocation>
</comment>
<evidence type="ECO:0000256" key="1">
    <source>
        <dbReference type="ARBA" id="ARBA00004251"/>
    </source>
</evidence>
<dbReference type="PANTHER" id="PTHR24028">
    <property type="entry name" value="CADHERIN-87A"/>
    <property type="match status" value="1"/>
</dbReference>
<feature type="compositionally biased region" description="Polar residues" evidence="12">
    <location>
        <begin position="1005"/>
        <end position="1021"/>
    </location>
</feature>
<feature type="domain" description="Cadherin" evidence="14">
    <location>
        <begin position="564"/>
        <end position="657"/>
    </location>
</feature>
<evidence type="ECO:0000256" key="2">
    <source>
        <dbReference type="ARBA" id="ARBA00022475"/>
    </source>
</evidence>
<dbReference type="Pfam" id="PF08266">
    <property type="entry name" value="Cadherin_2"/>
    <property type="match status" value="1"/>
</dbReference>
<feature type="compositionally biased region" description="Polar residues" evidence="12">
    <location>
        <begin position="827"/>
        <end position="851"/>
    </location>
</feature>
<dbReference type="Ensembl" id="ENSOMYT00000067393.2">
    <property type="protein sequence ID" value="ENSOMYP00000061887.2"/>
    <property type="gene ID" value="ENSOMYG00000028633.2"/>
</dbReference>
<keyword evidence="9" id="KW-0472">Membrane</keyword>
<feature type="signal peptide" evidence="13">
    <location>
        <begin position="1"/>
        <end position="17"/>
    </location>
</feature>
<feature type="domain" description="Cadherin" evidence="14">
    <location>
        <begin position="124"/>
        <end position="234"/>
    </location>
</feature>
<evidence type="ECO:0000256" key="12">
    <source>
        <dbReference type="SAM" id="MobiDB-lite"/>
    </source>
</evidence>
<dbReference type="SUPFAM" id="SSF49313">
    <property type="entry name" value="Cadherin-like"/>
    <property type="match status" value="6"/>
</dbReference>
<keyword evidence="4 13" id="KW-0732">Signal</keyword>
<evidence type="ECO:0000256" key="10">
    <source>
        <dbReference type="ARBA" id="ARBA00023180"/>
    </source>
</evidence>
<dbReference type="FunFam" id="2.60.40.60:FF:000042">
    <property type="entry name" value="protocadherin-19 isoform X1"/>
    <property type="match status" value="1"/>
</dbReference>
<dbReference type="PROSITE" id="PS00232">
    <property type="entry name" value="CADHERIN_1"/>
    <property type="match status" value="3"/>
</dbReference>
<feature type="region of interest" description="Disordered" evidence="12">
    <location>
        <begin position="1000"/>
        <end position="1060"/>
    </location>
</feature>
<dbReference type="FunFam" id="2.60.40.60:FF:000001">
    <property type="entry name" value="Protocadherin alpha 2"/>
    <property type="match status" value="1"/>
</dbReference>
<dbReference type="AlphaFoldDB" id="A0A8C7S6F2"/>
<keyword evidence="16" id="KW-1185">Reference proteome</keyword>
<dbReference type="PROSITE" id="PS50268">
    <property type="entry name" value="CADHERIN_2"/>
    <property type="match status" value="6"/>
</dbReference>
<name>A0A8C7S6F2_ONCMY</name>
<feature type="chain" id="PRO_5035424383" evidence="13">
    <location>
        <begin position="18"/>
        <end position="1107"/>
    </location>
</feature>
<dbReference type="GO" id="GO:0005886">
    <property type="term" value="C:plasma membrane"/>
    <property type="evidence" value="ECO:0007669"/>
    <property type="project" value="UniProtKB-SubCell"/>
</dbReference>
<dbReference type="Proteomes" id="UP000694395">
    <property type="component" value="Chromosome 3"/>
</dbReference>
<dbReference type="GO" id="GO:0009653">
    <property type="term" value="P:anatomical structure morphogenesis"/>
    <property type="evidence" value="ECO:0007669"/>
    <property type="project" value="UniProtKB-ARBA"/>
</dbReference>
<dbReference type="FunFam" id="2.60.40.60:FF:000007">
    <property type="entry name" value="Protocadherin alpha 2"/>
    <property type="match status" value="1"/>
</dbReference>
<keyword evidence="3" id="KW-0812">Transmembrane</keyword>
<gene>
    <name evidence="15" type="primary">PCDH17</name>
</gene>
<keyword evidence="10" id="KW-0325">Glycoprotein</keyword>
<dbReference type="InterPro" id="IPR020894">
    <property type="entry name" value="Cadherin_CS"/>
</dbReference>
<keyword evidence="8" id="KW-1133">Transmembrane helix</keyword>
<evidence type="ECO:0000256" key="8">
    <source>
        <dbReference type="ARBA" id="ARBA00022989"/>
    </source>
</evidence>
<evidence type="ECO:0000256" key="9">
    <source>
        <dbReference type="ARBA" id="ARBA00023136"/>
    </source>
</evidence>
<dbReference type="InterPro" id="IPR050174">
    <property type="entry name" value="Protocadherin/Cadherin-CA"/>
</dbReference>
<dbReference type="InterPro" id="IPR013164">
    <property type="entry name" value="Cadherin_N"/>
</dbReference>
<evidence type="ECO:0000313" key="16">
    <source>
        <dbReference type="Proteomes" id="UP000694395"/>
    </source>
</evidence>
<feature type="domain" description="Cadherin" evidence="14">
    <location>
        <begin position="344"/>
        <end position="448"/>
    </location>
</feature>
<feature type="domain" description="Cadherin" evidence="14">
    <location>
        <begin position="449"/>
        <end position="558"/>
    </location>
</feature>
<evidence type="ECO:0000256" key="6">
    <source>
        <dbReference type="ARBA" id="ARBA00022837"/>
    </source>
</evidence>
<evidence type="ECO:0000256" key="11">
    <source>
        <dbReference type="PROSITE-ProRule" id="PRU00043"/>
    </source>
</evidence>
<dbReference type="OrthoDB" id="6252479at2759"/>
<dbReference type="PANTHER" id="PTHR24028:SF41">
    <property type="entry name" value="PROTOCADHERIN-17"/>
    <property type="match status" value="1"/>
</dbReference>
<keyword evidence="5" id="KW-0677">Repeat</keyword>
<feature type="compositionally biased region" description="Basic and acidic residues" evidence="12">
    <location>
        <begin position="1022"/>
        <end position="1036"/>
    </location>
</feature>
<keyword evidence="6 11" id="KW-0106">Calcium</keyword>